<reference evidence="1 2" key="1">
    <citation type="submission" date="2021-06" db="EMBL/GenBank/DDBJ databases">
        <title>Caerostris extrusa draft genome.</title>
        <authorList>
            <person name="Kono N."/>
            <person name="Arakawa K."/>
        </authorList>
    </citation>
    <scope>NUCLEOTIDE SEQUENCE [LARGE SCALE GENOMIC DNA]</scope>
</reference>
<gene>
    <name evidence="1" type="ORF">CEXT_319341</name>
</gene>
<proteinExistence type="predicted"/>
<evidence type="ECO:0000313" key="1">
    <source>
        <dbReference type="EMBL" id="GIY17040.1"/>
    </source>
</evidence>
<sequence>MAKSLNTSSFVFWTLMIAEKSPDQKHSLSHANPRKAAAFVRDLFYSQPSSSFLFSSSSLRTFIKKTYCKNPVSRLPSSVIRIVRVHFQSEDSFLILSLSHTNGLRGVRFENSVALKSFNI</sequence>
<dbReference type="Proteomes" id="UP001054945">
    <property type="component" value="Unassembled WGS sequence"/>
</dbReference>
<comment type="caution">
    <text evidence="1">The sequence shown here is derived from an EMBL/GenBank/DDBJ whole genome shotgun (WGS) entry which is preliminary data.</text>
</comment>
<dbReference type="EMBL" id="BPLR01007454">
    <property type="protein sequence ID" value="GIY17040.1"/>
    <property type="molecule type" value="Genomic_DNA"/>
</dbReference>
<protein>
    <submittedName>
        <fullName evidence="1">Uncharacterized protein</fullName>
    </submittedName>
</protein>
<keyword evidence="2" id="KW-1185">Reference proteome</keyword>
<accession>A0AAV4R5P1</accession>
<name>A0AAV4R5P1_CAEEX</name>
<dbReference type="AlphaFoldDB" id="A0AAV4R5P1"/>
<organism evidence="1 2">
    <name type="scientific">Caerostris extrusa</name>
    <name type="common">Bark spider</name>
    <name type="synonym">Caerostris bankana</name>
    <dbReference type="NCBI Taxonomy" id="172846"/>
    <lineage>
        <taxon>Eukaryota</taxon>
        <taxon>Metazoa</taxon>
        <taxon>Ecdysozoa</taxon>
        <taxon>Arthropoda</taxon>
        <taxon>Chelicerata</taxon>
        <taxon>Arachnida</taxon>
        <taxon>Araneae</taxon>
        <taxon>Araneomorphae</taxon>
        <taxon>Entelegynae</taxon>
        <taxon>Araneoidea</taxon>
        <taxon>Araneidae</taxon>
        <taxon>Caerostris</taxon>
    </lineage>
</organism>
<evidence type="ECO:0000313" key="2">
    <source>
        <dbReference type="Proteomes" id="UP001054945"/>
    </source>
</evidence>